<dbReference type="InterPro" id="IPR005467">
    <property type="entry name" value="His_kinase_dom"/>
</dbReference>
<evidence type="ECO:0000256" key="3">
    <source>
        <dbReference type="ARBA" id="ARBA00022679"/>
    </source>
</evidence>
<dbReference type="PROSITE" id="PS50109">
    <property type="entry name" value="HIS_KIN"/>
    <property type="match status" value="1"/>
</dbReference>
<feature type="transmembrane region" description="Helical" evidence="5">
    <location>
        <begin position="35"/>
        <end position="54"/>
    </location>
</feature>
<dbReference type="InterPro" id="IPR004358">
    <property type="entry name" value="Sig_transdc_His_kin-like_C"/>
</dbReference>
<protein>
    <recommendedName>
        <fullName evidence="2">histidine kinase</fullName>
        <ecNumber evidence="2">2.7.13.3</ecNumber>
    </recommendedName>
</protein>
<dbReference type="Gene3D" id="3.30.450.40">
    <property type="match status" value="1"/>
</dbReference>
<comment type="catalytic activity">
    <reaction evidence="1">
        <text>ATP + protein L-histidine = ADP + protein N-phospho-L-histidine.</text>
        <dbReference type="EC" id="2.7.13.3"/>
    </reaction>
</comment>
<feature type="transmembrane region" description="Helical" evidence="5">
    <location>
        <begin position="154"/>
        <end position="174"/>
    </location>
</feature>
<evidence type="ECO:0000313" key="8">
    <source>
        <dbReference type="Proteomes" id="UP000734218"/>
    </source>
</evidence>
<feature type="transmembrane region" description="Helical" evidence="5">
    <location>
        <begin position="60"/>
        <end position="79"/>
    </location>
</feature>
<dbReference type="NCBIfam" id="TIGR02916">
    <property type="entry name" value="PEP_his_kin"/>
    <property type="match status" value="1"/>
</dbReference>
<organism evidence="7 8">
    <name type="scientific">Sphingomonas jejuensis</name>
    <dbReference type="NCBI Taxonomy" id="904715"/>
    <lineage>
        <taxon>Bacteria</taxon>
        <taxon>Pseudomonadati</taxon>
        <taxon>Pseudomonadota</taxon>
        <taxon>Alphaproteobacteria</taxon>
        <taxon>Sphingomonadales</taxon>
        <taxon>Sphingomonadaceae</taxon>
        <taxon>Sphingomonas</taxon>
    </lineage>
</organism>
<feature type="transmembrane region" description="Helical" evidence="5">
    <location>
        <begin position="119"/>
        <end position="142"/>
    </location>
</feature>
<comment type="caution">
    <text evidence="7">The sequence shown here is derived from an EMBL/GenBank/DDBJ whole genome shotgun (WGS) entry which is preliminary data.</text>
</comment>
<evidence type="ECO:0000256" key="2">
    <source>
        <dbReference type="ARBA" id="ARBA00012438"/>
    </source>
</evidence>
<keyword evidence="4 7" id="KW-0418">Kinase</keyword>
<feature type="transmembrane region" description="Helical" evidence="5">
    <location>
        <begin position="252"/>
        <end position="269"/>
    </location>
</feature>
<keyword evidence="3" id="KW-0808">Transferase</keyword>
<keyword evidence="5" id="KW-0812">Transmembrane</keyword>
<feature type="transmembrane region" description="Helical" evidence="5">
    <location>
        <begin position="6"/>
        <end position="23"/>
    </location>
</feature>
<dbReference type="EMBL" id="JAATJE010000002">
    <property type="protein sequence ID" value="NJC34612.1"/>
    <property type="molecule type" value="Genomic_DNA"/>
</dbReference>
<sequence length="680" mass="73213">MIEIVGIWGHALAAAAFAATALWQVRRRIAGQQRLLMTAALGLSALWCIAVAAAGSGSMLALTAEALRNLGWLATMLALSGQQRARRSGLGLLYAVVIGVSVLAALVHPLQLLAGGVEAIGFTALVLRLIAAIGALVLVHNLYTAAAPDARASIRMVVVALAVMWTFDLNLYTIDYLVHAPVIGADALRATVTLLIAGLFALSLRQDGRTRLRVSRTVAFQSLSLVAIGGYLILMAAITSMIDAWGGDGARLMQVGFVVLTTFVMLALVPSERMRAWARVKVAKHLFQHRYDYRQEWMRFTETIGHPGEGADGLDRRIVKAVADITLSPGGLMLAPADAGTMTERVRWTWTGGEPPAPALTADGVQMLASGRIVDLDAVRRGDDDDAGVPDWMIADAAIWAAVPLVHFDRLAAVVLLARPPIDRTLDWEDFDLLRVVGRQAASYLSEAQGQEALSDARRFDEFNRRFAFIMHDIKNLVSQLTLLARNAERHADNPEFRADMVETLRTSAGRMNDLLARLSQHNKAKPEEPRPVALAALVHAVARSKRSLHPLVVDGAADLHALADPARLEQILGHLVQNAIDASRAGEPVTIRLRRAGVDVAVEVIDTGCGMSAEFIRSQLFRPFASTKDGGFGIGAFEARSLAASMGGRIEVDSRDGEGSRFTLLLPQAAADTLIRKAA</sequence>
<dbReference type="SMART" id="SM00387">
    <property type="entry name" value="HATPase_c"/>
    <property type="match status" value="1"/>
</dbReference>
<dbReference type="PANTHER" id="PTHR43047">
    <property type="entry name" value="TWO-COMPONENT HISTIDINE PROTEIN KINASE"/>
    <property type="match status" value="1"/>
</dbReference>
<dbReference type="InterPro" id="IPR036890">
    <property type="entry name" value="HATPase_C_sf"/>
</dbReference>
<dbReference type="InterPro" id="IPR003594">
    <property type="entry name" value="HATPase_dom"/>
</dbReference>
<gene>
    <name evidence="7" type="ORF">GGR88_002126</name>
</gene>
<accession>A0ABX0XP33</accession>
<evidence type="ECO:0000259" key="6">
    <source>
        <dbReference type="PROSITE" id="PS50109"/>
    </source>
</evidence>
<dbReference type="PRINTS" id="PR00344">
    <property type="entry name" value="BCTRLSENSOR"/>
</dbReference>
<dbReference type="InterPro" id="IPR029016">
    <property type="entry name" value="GAF-like_dom_sf"/>
</dbReference>
<feature type="transmembrane region" description="Helical" evidence="5">
    <location>
        <begin position="180"/>
        <end position="202"/>
    </location>
</feature>
<evidence type="ECO:0000313" key="7">
    <source>
        <dbReference type="EMBL" id="NJC34612.1"/>
    </source>
</evidence>
<feature type="transmembrane region" description="Helical" evidence="5">
    <location>
        <begin position="91"/>
        <end position="113"/>
    </location>
</feature>
<dbReference type="EC" id="2.7.13.3" evidence="2"/>
<dbReference type="SUPFAM" id="SSF55874">
    <property type="entry name" value="ATPase domain of HSP90 chaperone/DNA topoisomerase II/histidine kinase"/>
    <property type="match status" value="1"/>
</dbReference>
<name>A0ABX0XP33_9SPHN</name>
<evidence type="ECO:0000256" key="4">
    <source>
        <dbReference type="ARBA" id="ARBA00022777"/>
    </source>
</evidence>
<keyword evidence="5" id="KW-0472">Membrane</keyword>
<evidence type="ECO:0000256" key="5">
    <source>
        <dbReference type="SAM" id="Phobius"/>
    </source>
</evidence>
<feature type="transmembrane region" description="Helical" evidence="5">
    <location>
        <begin position="223"/>
        <end position="246"/>
    </location>
</feature>
<dbReference type="Proteomes" id="UP000734218">
    <property type="component" value="Unassembled WGS sequence"/>
</dbReference>
<dbReference type="PANTHER" id="PTHR43047:SF72">
    <property type="entry name" value="OSMOSENSING HISTIDINE PROTEIN KINASE SLN1"/>
    <property type="match status" value="1"/>
</dbReference>
<dbReference type="Pfam" id="PF02518">
    <property type="entry name" value="HATPase_c"/>
    <property type="match status" value="1"/>
</dbReference>
<reference evidence="7 8" key="1">
    <citation type="submission" date="2020-03" db="EMBL/GenBank/DDBJ databases">
        <title>Genomic Encyclopedia of Type Strains, Phase IV (KMG-IV): sequencing the most valuable type-strain genomes for metagenomic binning, comparative biology and taxonomic classification.</title>
        <authorList>
            <person name="Goeker M."/>
        </authorList>
    </citation>
    <scope>NUCLEOTIDE SEQUENCE [LARGE SCALE GENOMIC DNA]</scope>
    <source>
        <strain evidence="7 8">DSM 27651</strain>
    </source>
</reference>
<dbReference type="InterPro" id="IPR014265">
    <property type="entry name" value="XrtA/PrsK"/>
</dbReference>
<proteinExistence type="predicted"/>
<feature type="domain" description="Histidine kinase" evidence="6">
    <location>
        <begin position="469"/>
        <end position="671"/>
    </location>
</feature>
<keyword evidence="8" id="KW-1185">Reference proteome</keyword>
<keyword evidence="5" id="KW-1133">Transmembrane helix</keyword>
<dbReference type="RefSeq" id="WP_167954735.1">
    <property type="nucleotide sequence ID" value="NZ_JAATJE010000002.1"/>
</dbReference>
<dbReference type="GO" id="GO:0016301">
    <property type="term" value="F:kinase activity"/>
    <property type="evidence" value="ECO:0007669"/>
    <property type="project" value="UniProtKB-KW"/>
</dbReference>
<dbReference type="Gene3D" id="3.30.565.10">
    <property type="entry name" value="Histidine kinase-like ATPase, C-terminal domain"/>
    <property type="match status" value="1"/>
</dbReference>
<evidence type="ECO:0000256" key="1">
    <source>
        <dbReference type="ARBA" id="ARBA00000085"/>
    </source>
</evidence>
<dbReference type="SUPFAM" id="SSF55781">
    <property type="entry name" value="GAF domain-like"/>
    <property type="match status" value="1"/>
</dbReference>